<evidence type="ECO:0000313" key="3">
    <source>
        <dbReference type="EMBL" id="NPD90782.1"/>
    </source>
</evidence>
<dbReference type="GO" id="GO:0032259">
    <property type="term" value="P:methylation"/>
    <property type="evidence" value="ECO:0007669"/>
    <property type="project" value="UniProtKB-KW"/>
</dbReference>
<evidence type="ECO:0000259" key="2">
    <source>
        <dbReference type="Pfam" id="PF22013"/>
    </source>
</evidence>
<comment type="caution">
    <text evidence="3">The sequence shown here is derived from an EMBL/GenBank/DDBJ whole genome shotgun (WGS) entry which is preliminary data.</text>
</comment>
<dbReference type="Pfam" id="PF18096">
    <property type="entry name" value="Thump_like"/>
    <property type="match status" value="1"/>
</dbReference>
<gene>
    <name evidence="3" type="ORF">HPS56_00150</name>
</gene>
<sequence>MALLNEQTRNFISKHSGDDVRQLALKYVGAEGVDMKQALCQISGLQTARRKLPSWGNTEGIVYPPGISMEQCSGEQSARYKATVAARLVTGKTSSCAGNIVFADITGGFGVDFSFIAGALGGGNGDGCVYVERQEVLCKIAKNNFPLLGLYNAEIICGDGLEFIRNADNVSLVYLDPARRDGNGARTYDIKDCTPDAIGLMPLLLDKADMVMIKLSPMLDWRKAVCDLGNNVTEVHIVSAGNECKELLFVIMRGVSEPLHVFCVNDGCVVDYYADCLGTSQEWGACRGEVLMENMEGMWLYEPNASVMKAGCFGIIESRYGVRQIAVNSHLFVGESLVADFPGRSFRIRAVATMNRKELKEVLKDIVKANITVRNFPLSVAALRKRLRIADGGDDYIFATTLSDGSHILIIGNRFFK</sequence>
<dbReference type="Pfam" id="PF22013">
    <property type="entry name" value="PG_1098_Fer"/>
    <property type="match status" value="1"/>
</dbReference>
<dbReference type="EMBL" id="JABKKF010000001">
    <property type="protein sequence ID" value="NPD90782.1"/>
    <property type="molecule type" value="Genomic_DNA"/>
</dbReference>
<proteinExistence type="predicted"/>
<reference evidence="3 4" key="1">
    <citation type="submission" date="2020-05" db="EMBL/GenBank/DDBJ databases">
        <title>Distinct polysaccharide utilization as determinants for interspecies competition between intestinal Prevotella spp.</title>
        <authorList>
            <person name="Galvez E.J.C."/>
            <person name="Iljazovic A."/>
            <person name="Strowig T."/>
        </authorList>
    </citation>
    <scope>NUCLEOTIDE SEQUENCE [LARGE SCALE GENOMIC DNA]</scope>
    <source>
        <strain evidence="3 4">PMUR</strain>
    </source>
</reference>
<dbReference type="GO" id="GO:0008168">
    <property type="term" value="F:methyltransferase activity"/>
    <property type="evidence" value="ECO:0007669"/>
    <property type="project" value="UniProtKB-KW"/>
</dbReference>
<dbReference type="RefSeq" id="WP_172271989.1">
    <property type="nucleotide sequence ID" value="NZ_CASGMU010000015.1"/>
</dbReference>
<dbReference type="SUPFAM" id="SSF53335">
    <property type="entry name" value="S-adenosyl-L-methionine-dependent methyltransferases"/>
    <property type="match status" value="1"/>
</dbReference>
<feature type="domain" description="PG-1098 ferredoxin-like" evidence="2">
    <location>
        <begin position="299"/>
        <end position="342"/>
    </location>
</feature>
<feature type="domain" description="THUMP-like" evidence="1">
    <location>
        <begin position="343"/>
        <end position="413"/>
    </location>
</feature>
<evidence type="ECO:0000259" key="1">
    <source>
        <dbReference type="Pfam" id="PF18096"/>
    </source>
</evidence>
<dbReference type="Gene3D" id="3.40.50.150">
    <property type="entry name" value="Vaccinia Virus protein VP39"/>
    <property type="match status" value="1"/>
</dbReference>
<keyword evidence="3" id="KW-0808">Transferase</keyword>
<organism evidence="3 4">
    <name type="scientific">Xylanibacter muris</name>
    <dbReference type="NCBI Taxonomy" id="2736290"/>
    <lineage>
        <taxon>Bacteria</taxon>
        <taxon>Pseudomonadati</taxon>
        <taxon>Bacteroidota</taxon>
        <taxon>Bacteroidia</taxon>
        <taxon>Bacteroidales</taxon>
        <taxon>Prevotellaceae</taxon>
        <taxon>Xylanibacter</taxon>
    </lineage>
</organism>
<evidence type="ECO:0000313" key="4">
    <source>
        <dbReference type="Proteomes" id="UP000714420"/>
    </source>
</evidence>
<keyword evidence="3" id="KW-0489">Methyltransferase</keyword>
<protein>
    <submittedName>
        <fullName evidence="3">SAM-dependent methyltransferase</fullName>
    </submittedName>
</protein>
<accession>A0ABX2AJV5</accession>
<keyword evidence="4" id="KW-1185">Reference proteome</keyword>
<dbReference type="Gene3D" id="1.10.10.1110">
    <property type="entry name" value="Methyltransferase PG1098, N-terminal domain"/>
    <property type="match status" value="1"/>
</dbReference>
<dbReference type="InterPro" id="IPR029063">
    <property type="entry name" value="SAM-dependent_MTases_sf"/>
</dbReference>
<dbReference type="InterPro" id="IPR054168">
    <property type="entry name" value="PG_1098_Fer"/>
</dbReference>
<name>A0ABX2AJV5_9BACT</name>
<dbReference type="Proteomes" id="UP000714420">
    <property type="component" value="Unassembled WGS sequence"/>
</dbReference>
<dbReference type="InterPro" id="IPR041497">
    <property type="entry name" value="Thump-like"/>
</dbReference>